<evidence type="ECO:0000256" key="5">
    <source>
        <dbReference type="ARBA" id="ARBA00038359"/>
    </source>
</evidence>
<feature type="transmembrane region" description="Helical" evidence="7">
    <location>
        <begin position="7"/>
        <end position="26"/>
    </location>
</feature>
<dbReference type="InterPro" id="IPR052337">
    <property type="entry name" value="SAT4-like"/>
</dbReference>
<keyword evidence="10" id="KW-1185">Reference proteome</keyword>
<dbReference type="Pfam" id="PF20684">
    <property type="entry name" value="Fung_rhodopsin"/>
    <property type="match status" value="1"/>
</dbReference>
<dbReference type="OrthoDB" id="2988756at2759"/>
<feature type="transmembrane region" description="Helical" evidence="7">
    <location>
        <begin position="38"/>
        <end position="59"/>
    </location>
</feature>
<evidence type="ECO:0000313" key="9">
    <source>
        <dbReference type="EMBL" id="KIM98346.1"/>
    </source>
</evidence>
<dbReference type="GO" id="GO:0016020">
    <property type="term" value="C:membrane"/>
    <property type="evidence" value="ECO:0007669"/>
    <property type="project" value="UniProtKB-SubCell"/>
</dbReference>
<feature type="non-terminal residue" evidence="9">
    <location>
        <position position="1"/>
    </location>
</feature>
<dbReference type="InParanoid" id="A0A0C3H7E8"/>
<evidence type="ECO:0000256" key="2">
    <source>
        <dbReference type="ARBA" id="ARBA00022692"/>
    </source>
</evidence>
<dbReference type="STRING" id="913774.A0A0C3H7E8"/>
<evidence type="ECO:0000256" key="4">
    <source>
        <dbReference type="ARBA" id="ARBA00023136"/>
    </source>
</evidence>
<name>A0A0C3H7E8_OIDMZ</name>
<reference evidence="9 10" key="1">
    <citation type="submission" date="2014-04" db="EMBL/GenBank/DDBJ databases">
        <authorList>
            <consortium name="DOE Joint Genome Institute"/>
            <person name="Kuo A."/>
            <person name="Martino E."/>
            <person name="Perotto S."/>
            <person name="Kohler A."/>
            <person name="Nagy L.G."/>
            <person name="Floudas D."/>
            <person name="Copeland A."/>
            <person name="Barry K.W."/>
            <person name="Cichocki N."/>
            <person name="Veneault-Fourrey C."/>
            <person name="LaButti K."/>
            <person name="Lindquist E.A."/>
            <person name="Lipzen A."/>
            <person name="Lundell T."/>
            <person name="Morin E."/>
            <person name="Murat C."/>
            <person name="Sun H."/>
            <person name="Tunlid A."/>
            <person name="Henrissat B."/>
            <person name="Grigoriev I.V."/>
            <person name="Hibbett D.S."/>
            <person name="Martin F."/>
            <person name="Nordberg H.P."/>
            <person name="Cantor M.N."/>
            <person name="Hua S.X."/>
        </authorList>
    </citation>
    <scope>NUCLEOTIDE SEQUENCE [LARGE SCALE GENOMIC DNA]</scope>
    <source>
        <strain evidence="9 10">Zn</strain>
    </source>
</reference>
<evidence type="ECO:0000313" key="10">
    <source>
        <dbReference type="Proteomes" id="UP000054321"/>
    </source>
</evidence>
<dbReference type="InterPro" id="IPR049326">
    <property type="entry name" value="Rhodopsin_dom_fungi"/>
</dbReference>
<keyword evidence="2 7" id="KW-0812">Transmembrane</keyword>
<evidence type="ECO:0000256" key="3">
    <source>
        <dbReference type="ARBA" id="ARBA00022989"/>
    </source>
</evidence>
<dbReference type="AlphaFoldDB" id="A0A0C3H7E8"/>
<organism evidence="9 10">
    <name type="scientific">Oidiodendron maius (strain Zn)</name>
    <dbReference type="NCBI Taxonomy" id="913774"/>
    <lineage>
        <taxon>Eukaryota</taxon>
        <taxon>Fungi</taxon>
        <taxon>Dikarya</taxon>
        <taxon>Ascomycota</taxon>
        <taxon>Pezizomycotina</taxon>
        <taxon>Leotiomycetes</taxon>
        <taxon>Leotiomycetes incertae sedis</taxon>
        <taxon>Myxotrichaceae</taxon>
        <taxon>Oidiodendron</taxon>
    </lineage>
</organism>
<keyword evidence="4 7" id="KW-0472">Membrane</keyword>
<dbReference type="HOGENOM" id="CLU_028200_25_2_1"/>
<dbReference type="PANTHER" id="PTHR33048:SF47">
    <property type="entry name" value="INTEGRAL MEMBRANE PROTEIN-RELATED"/>
    <property type="match status" value="1"/>
</dbReference>
<reference evidence="10" key="2">
    <citation type="submission" date="2015-01" db="EMBL/GenBank/DDBJ databases">
        <title>Evolutionary Origins and Diversification of the Mycorrhizal Mutualists.</title>
        <authorList>
            <consortium name="DOE Joint Genome Institute"/>
            <consortium name="Mycorrhizal Genomics Consortium"/>
            <person name="Kohler A."/>
            <person name="Kuo A."/>
            <person name="Nagy L.G."/>
            <person name="Floudas D."/>
            <person name="Copeland A."/>
            <person name="Barry K.W."/>
            <person name="Cichocki N."/>
            <person name="Veneault-Fourrey C."/>
            <person name="LaButti K."/>
            <person name="Lindquist E.A."/>
            <person name="Lipzen A."/>
            <person name="Lundell T."/>
            <person name="Morin E."/>
            <person name="Murat C."/>
            <person name="Riley R."/>
            <person name="Ohm R."/>
            <person name="Sun H."/>
            <person name="Tunlid A."/>
            <person name="Henrissat B."/>
            <person name="Grigoriev I.V."/>
            <person name="Hibbett D.S."/>
            <person name="Martin F."/>
        </authorList>
    </citation>
    <scope>NUCLEOTIDE SEQUENCE [LARGE SCALE GENOMIC DNA]</scope>
    <source>
        <strain evidence="10">Zn</strain>
    </source>
</reference>
<feature type="compositionally biased region" description="Polar residues" evidence="6">
    <location>
        <begin position="209"/>
        <end position="218"/>
    </location>
</feature>
<feature type="domain" description="Rhodopsin" evidence="8">
    <location>
        <begin position="2"/>
        <end position="177"/>
    </location>
</feature>
<evidence type="ECO:0000256" key="6">
    <source>
        <dbReference type="SAM" id="MobiDB-lite"/>
    </source>
</evidence>
<keyword evidence="3 7" id="KW-1133">Transmembrane helix</keyword>
<feature type="region of interest" description="Disordered" evidence="6">
    <location>
        <begin position="209"/>
        <end position="235"/>
    </location>
</feature>
<gene>
    <name evidence="9" type="ORF">OIDMADRAFT_128619</name>
</gene>
<feature type="transmembrane region" description="Helical" evidence="7">
    <location>
        <begin position="79"/>
        <end position="101"/>
    </location>
</feature>
<dbReference type="EMBL" id="KN832880">
    <property type="protein sequence ID" value="KIM98346.1"/>
    <property type="molecule type" value="Genomic_DNA"/>
</dbReference>
<feature type="compositionally biased region" description="Basic and acidic residues" evidence="6">
    <location>
        <begin position="220"/>
        <end position="235"/>
    </location>
</feature>
<accession>A0A0C3H7E8</accession>
<dbReference type="PANTHER" id="PTHR33048">
    <property type="entry name" value="PTH11-LIKE INTEGRAL MEMBRANE PROTEIN (AFU_ORTHOLOGUE AFUA_5G11245)"/>
    <property type="match status" value="1"/>
</dbReference>
<evidence type="ECO:0000256" key="7">
    <source>
        <dbReference type="SAM" id="Phobius"/>
    </source>
</evidence>
<sequence length="235" mass="26941">LWWTILCYNLSLVLTKISILLLYLRIFPESRLIVVVKWVLAVIIVYSIWIILSSILFCIPVRGFWDFSIHARCFPKKPVWMLSASLNIATDLTIFLLPMPVLTTLTLPWRQKIGVVFIFVVGFVCIISIIRLTKILELAEHLDEFSQLNNPTATWSSIESNLAILCACMPSLRPIYSQLTSRSNIGLFFCREKKIRNGCDASYFYTHSTEPHNSSPINSDDLRRGDPTRDGRETV</sequence>
<evidence type="ECO:0000259" key="8">
    <source>
        <dbReference type="Pfam" id="PF20684"/>
    </source>
</evidence>
<protein>
    <recommendedName>
        <fullName evidence="8">Rhodopsin domain-containing protein</fullName>
    </recommendedName>
</protein>
<dbReference type="Proteomes" id="UP000054321">
    <property type="component" value="Unassembled WGS sequence"/>
</dbReference>
<feature type="transmembrane region" description="Helical" evidence="7">
    <location>
        <begin position="113"/>
        <end position="132"/>
    </location>
</feature>
<evidence type="ECO:0000256" key="1">
    <source>
        <dbReference type="ARBA" id="ARBA00004141"/>
    </source>
</evidence>
<comment type="similarity">
    <text evidence="5">Belongs to the SAT4 family.</text>
</comment>
<comment type="subcellular location">
    <subcellularLocation>
        <location evidence="1">Membrane</location>
        <topology evidence="1">Multi-pass membrane protein</topology>
    </subcellularLocation>
</comment>
<proteinExistence type="inferred from homology"/>